<reference evidence="6" key="3">
    <citation type="submission" date="2025-09" db="UniProtKB">
        <authorList>
            <consortium name="Ensembl"/>
        </authorList>
    </citation>
    <scope>IDENTIFICATION</scope>
</reference>
<keyword evidence="2" id="KW-0863">Zinc-finger</keyword>
<evidence type="ECO:0000313" key="6">
    <source>
        <dbReference type="Ensembl" id="ENSACAP00000035728.1"/>
    </source>
</evidence>
<dbReference type="InParanoid" id="A0A803TKI8"/>
<dbReference type="Proteomes" id="UP000001646">
    <property type="component" value="Chromosome 2"/>
</dbReference>
<dbReference type="PANTHER" id="PTHR21402">
    <property type="entry name" value="GAMETOCYTE SPECIFIC FACTOR 1-RELATED"/>
    <property type="match status" value="1"/>
</dbReference>
<keyword evidence="3" id="KW-0862">Zinc</keyword>
<feature type="domain" description="CHHC U11-48K-type" evidence="5">
    <location>
        <begin position="9"/>
        <end position="29"/>
    </location>
</feature>
<organism evidence="6 7">
    <name type="scientific">Anolis carolinensis</name>
    <name type="common">Green anole</name>
    <name type="synonym">American chameleon</name>
    <dbReference type="NCBI Taxonomy" id="28377"/>
    <lineage>
        <taxon>Eukaryota</taxon>
        <taxon>Metazoa</taxon>
        <taxon>Chordata</taxon>
        <taxon>Craniata</taxon>
        <taxon>Vertebrata</taxon>
        <taxon>Euteleostomi</taxon>
        <taxon>Lepidosauria</taxon>
        <taxon>Squamata</taxon>
        <taxon>Bifurcata</taxon>
        <taxon>Unidentata</taxon>
        <taxon>Episquamata</taxon>
        <taxon>Toxicofera</taxon>
        <taxon>Iguania</taxon>
        <taxon>Dactyloidae</taxon>
        <taxon>Anolis</taxon>
    </lineage>
</organism>
<feature type="region of interest" description="Disordered" evidence="4">
    <location>
        <begin position="77"/>
        <end position="118"/>
    </location>
</feature>
<keyword evidence="7" id="KW-1185">Reference proteome</keyword>
<proteinExistence type="predicted"/>
<evidence type="ECO:0000256" key="3">
    <source>
        <dbReference type="ARBA" id="ARBA00022833"/>
    </source>
</evidence>
<sequence>MKNNSIDLCPYDKNHQIRACMFPYHLVTCCKHHPDIVRKLVMCPFNACHQVPREELCQHIGITFGQNNNRRKVNDNVIHSSWQPPPSEENWDKEMDNPPPSWGSPSSPSSPFLLWGTD</sequence>
<keyword evidence="1" id="KW-0479">Metal-binding</keyword>
<dbReference type="AlphaFoldDB" id="A0A803TKI8"/>
<dbReference type="GeneTree" id="ENSGT01050000246622"/>
<reference evidence="6" key="2">
    <citation type="submission" date="2025-08" db="UniProtKB">
        <authorList>
            <consortium name="Ensembl"/>
        </authorList>
    </citation>
    <scope>IDENTIFICATION</scope>
</reference>
<feature type="domain" description="CHHC U11-48K-type" evidence="5">
    <location>
        <begin position="40"/>
        <end position="60"/>
    </location>
</feature>
<dbReference type="Pfam" id="PF05253">
    <property type="entry name" value="zf-U11-48K"/>
    <property type="match status" value="2"/>
</dbReference>
<dbReference type="GO" id="GO:0008270">
    <property type="term" value="F:zinc ion binding"/>
    <property type="evidence" value="ECO:0007669"/>
    <property type="project" value="UniProtKB-KW"/>
</dbReference>
<dbReference type="InterPro" id="IPR051591">
    <property type="entry name" value="UPF0224_FAM112_RNA_Proc"/>
</dbReference>
<name>A0A803TKI8_ANOCA</name>
<evidence type="ECO:0000256" key="2">
    <source>
        <dbReference type="ARBA" id="ARBA00022771"/>
    </source>
</evidence>
<dbReference type="PANTHER" id="PTHR21402:SF5">
    <property type="entry name" value="GAMETOCYTE SPECIFIC FACTOR 1"/>
    <property type="match status" value="1"/>
</dbReference>
<dbReference type="Ensembl" id="ENSACAT00000037268.1">
    <property type="protein sequence ID" value="ENSACAP00000035728.1"/>
    <property type="gene ID" value="ENSACAG00000040255.1"/>
</dbReference>
<reference evidence="6 7" key="1">
    <citation type="submission" date="2009-12" db="EMBL/GenBank/DDBJ databases">
        <title>The Genome Sequence of Anolis carolinensis (Green Anole Lizard).</title>
        <authorList>
            <consortium name="The Genome Sequencing Platform"/>
            <person name="Di Palma F."/>
            <person name="Alfoldi J."/>
            <person name="Heiman D."/>
            <person name="Young S."/>
            <person name="Grabherr M."/>
            <person name="Johnson J."/>
            <person name="Lander E.S."/>
            <person name="Lindblad-Toh K."/>
        </authorList>
    </citation>
    <scope>NUCLEOTIDE SEQUENCE [LARGE SCALE GENOMIC DNA]</scope>
    <source>
        <strain evidence="6 7">JBL SC #1</strain>
    </source>
</reference>
<evidence type="ECO:0000256" key="1">
    <source>
        <dbReference type="ARBA" id="ARBA00022723"/>
    </source>
</evidence>
<protein>
    <recommendedName>
        <fullName evidence="5">CHHC U11-48K-type domain-containing protein</fullName>
    </recommendedName>
</protein>
<accession>A0A803TKI8</accession>
<evidence type="ECO:0000313" key="7">
    <source>
        <dbReference type="Proteomes" id="UP000001646"/>
    </source>
</evidence>
<dbReference type="InterPro" id="IPR022776">
    <property type="entry name" value="TRM13/UPF0224_CHHC_Znf_dom"/>
</dbReference>
<evidence type="ECO:0000256" key="4">
    <source>
        <dbReference type="SAM" id="MobiDB-lite"/>
    </source>
</evidence>
<evidence type="ECO:0000259" key="5">
    <source>
        <dbReference type="Pfam" id="PF05253"/>
    </source>
</evidence>